<dbReference type="GO" id="GO:0051321">
    <property type="term" value="P:meiotic cell cycle"/>
    <property type="evidence" value="ECO:0007669"/>
    <property type="project" value="EnsemblFungi"/>
</dbReference>
<accession>A7TH56</accession>
<comment type="catalytic activity">
    <reaction evidence="6">
        <text>a 5'-end (N(7)-methyl 5'-triphosphoguanosine)-ribonucleoside in snRNA + S-adenosyl-L-methionine = a 5'-end (N(2),N(7)-dimethyl 5'-triphosphoguanosine)-ribonucleoside in snRNA + S-adenosyl-L-homocysteine + H(+)</text>
        <dbReference type="Rhea" id="RHEA:78471"/>
        <dbReference type="Rhea" id="RHEA-COMP:19085"/>
        <dbReference type="Rhea" id="RHEA-COMP:19087"/>
        <dbReference type="ChEBI" id="CHEBI:15378"/>
        <dbReference type="ChEBI" id="CHEBI:57856"/>
        <dbReference type="ChEBI" id="CHEBI:59789"/>
        <dbReference type="ChEBI" id="CHEBI:156461"/>
        <dbReference type="ChEBI" id="CHEBI:172880"/>
    </reaction>
    <physiologicalReaction direction="left-to-right" evidence="6">
        <dbReference type="Rhea" id="RHEA:78472"/>
    </physiologicalReaction>
</comment>
<dbReference type="CDD" id="cd02440">
    <property type="entry name" value="AdoMet_MTases"/>
    <property type="match status" value="1"/>
</dbReference>
<evidence type="ECO:0000313" key="9">
    <source>
        <dbReference type="Proteomes" id="UP000000267"/>
    </source>
</evidence>
<dbReference type="PANTHER" id="PTHR14741">
    <property type="entry name" value="S-ADENOSYLMETHIONINE-DEPENDENT METHYLTRANSFERASE RELATED"/>
    <property type="match status" value="1"/>
</dbReference>
<name>A7TH56_VANPO</name>
<dbReference type="GeneID" id="5546620"/>
<evidence type="ECO:0000256" key="3">
    <source>
        <dbReference type="ARBA" id="ARBA00047418"/>
    </source>
</evidence>
<dbReference type="eggNOG" id="KOG2730">
    <property type="taxonomic scope" value="Eukaryota"/>
</dbReference>
<proteinExistence type="inferred from homology"/>
<comment type="catalytic activity">
    <reaction evidence="4">
        <text>a 5'-end (N(7)-methyl 5'-triphosphoguanosine)-ribonucleoside in snoRNA + S-adenosyl-L-methionine = a 5'-end (N(2),N(7)-dimethyl 5'-triphosphoguanosine)-ribonucleoside in snoRNA + S-adenosyl-L-homocysteine + H(+)</text>
        <dbReference type="Rhea" id="RHEA:78475"/>
        <dbReference type="Rhea" id="RHEA-COMP:19086"/>
        <dbReference type="Rhea" id="RHEA-COMP:19088"/>
        <dbReference type="ChEBI" id="CHEBI:15378"/>
        <dbReference type="ChEBI" id="CHEBI:57856"/>
        <dbReference type="ChEBI" id="CHEBI:59789"/>
        <dbReference type="ChEBI" id="CHEBI:156461"/>
        <dbReference type="ChEBI" id="CHEBI:172880"/>
    </reaction>
    <physiologicalReaction direction="left-to-right" evidence="4">
        <dbReference type="Rhea" id="RHEA:78476"/>
    </physiologicalReaction>
</comment>
<comment type="catalytic activity">
    <reaction evidence="3">
        <text>a 5'-end (N(2),N(7)-dimethyl 5'-triphosphoguanosine)-ribonucleoside in snoRNA + S-adenosyl-L-methionine = a 5'-end (N(2),N(2),N(7)-trimethyl 5'-triphosphoguanosine)-ribonucleoside in snoRNA + S-adenosyl-L-homocysteine + H(+)</text>
        <dbReference type="Rhea" id="RHEA:78507"/>
        <dbReference type="Rhea" id="RHEA-COMP:19088"/>
        <dbReference type="Rhea" id="RHEA-COMP:19090"/>
        <dbReference type="ChEBI" id="CHEBI:15378"/>
        <dbReference type="ChEBI" id="CHEBI:57856"/>
        <dbReference type="ChEBI" id="CHEBI:59789"/>
        <dbReference type="ChEBI" id="CHEBI:167623"/>
        <dbReference type="ChEBI" id="CHEBI:172880"/>
    </reaction>
    <physiologicalReaction direction="left-to-right" evidence="3">
        <dbReference type="Rhea" id="RHEA:78508"/>
    </physiologicalReaction>
</comment>
<gene>
    <name evidence="8" type="ORF">Kpol_1013p8</name>
</gene>
<evidence type="ECO:0000256" key="1">
    <source>
        <dbReference type="ARBA" id="ARBA00018517"/>
    </source>
</evidence>
<dbReference type="SUPFAM" id="SSF53335">
    <property type="entry name" value="S-adenosyl-L-methionine-dependent methyltransferases"/>
    <property type="match status" value="1"/>
</dbReference>
<evidence type="ECO:0000256" key="2">
    <source>
        <dbReference type="ARBA" id="ARBA00025783"/>
    </source>
</evidence>
<dbReference type="GO" id="GO:0008033">
    <property type="term" value="P:tRNA processing"/>
    <property type="evidence" value="ECO:0007669"/>
    <property type="project" value="EnsemblFungi"/>
</dbReference>
<protein>
    <recommendedName>
        <fullName evidence="1">Trimethylguanosine synthase</fullName>
    </recommendedName>
    <alternativeName>
        <fullName evidence="7">Cap-specific guanine-N(2) methyltransferase</fullName>
    </alternativeName>
</protein>
<dbReference type="OMA" id="KALCIYY"/>
<dbReference type="GO" id="GO:0017126">
    <property type="term" value="P:nucleologenesis"/>
    <property type="evidence" value="ECO:0007669"/>
    <property type="project" value="EnsemblFungi"/>
</dbReference>
<evidence type="ECO:0000256" key="6">
    <source>
        <dbReference type="ARBA" id="ARBA00049075"/>
    </source>
</evidence>
<dbReference type="Gene3D" id="3.40.50.150">
    <property type="entry name" value="Vaccinia Virus protein VP39"/>
    <property type="match status" value="1"/>
</dbReference>
<comment type="similarity">
    <text evidence="2">Belongs to the methyltransferase superfamily. Trimethylguanosine synthase family.</text>
</comment>
<dbReference type="Pfam" id="PF09445">
    <property type="entry name" value="Methyltransf_15"/>
    <property type="match status" value="1"/>
</dbReference>
<dbReference type="PhylomeDB" id="A7TH56"/>
<dbReference type="RefSeq" id="XP_001646195.1">
    <property type="nucleotide sequence ID" value="XM_001646145.1"/>
</dbReference>
<evidence type="ECO:0000256" key="7">
    <source>
        <dbReference type="ARBA" id="ARBA00049790"/>
    </source>
</evidence>
<evidence type="ECO:0000256" key="5">
    <source>
        <dbReference type="ARBA" id="ARBA00048763"/>
    </source>
</evidence>
<dbReference type="InterPro" id="IPR019012">
    <property type="entry name" value="RNA_cap_Gua-N2-MeTrfase"/>
</dbReference>
<dbReference type="Proteomes" id="UP000000267">
    <property type="component" value="Unassembled WGS sequence"/>
</dbReference>
<dbReference type="FunCoup" id="A7TH56">
    <property type="interactions" value="142"/>
</dbReference>
<dbReference type="HOGENOM" id="CLU_029658_2_0_1"/>
<dbReference type="GO" id="GO:0071164">
    <property type="term" value="F:RNA cap trimethylguanosine synthase activity"/>
    <property type="evidence" value="ECO:0007669"/>
    <property type="project" value="TreeGrafter"/>
</dbReference>
<evidence type="ECO:0000256" key="4">
    <source>
        <dbReference type="ARBA" id="ARBA00048740"/>
    </source>
</evidence>
<dbReference type="KEGG" id="vpo:Kpol_1013p8"/>
<dbReference type="GO" id="GO:0005730">
    <property type="term" value="C:nucleolus"/>
    <property type="evidence" value="ECO:0007669"/>
    <property type="project" value="EnsemblFungi"/>
</dbReference>
<dbReference type="PANTHER" id="PTHR14741:SF32">
    <property type="entry name" value="TRIMETHYLGUANOSINE SYNTHASE"/>
    <property type="match status" value="1"/>
</dbReference>
<dbReference type="InterPro" id="IPR029063">
    <property type="entry name" value="SAM-dependent_MTases_sf"/>
</dbReference>
<dbReference type="GO" id="GO:0032210">
    <property type="term" value="P:regulation of telomere maintenance via telomerase"/>
    <property type="evidence" value="ECO:0007669"/>
    <property type="project" value="EnsemblFungi"/>
</dbReference>
<organism evidence="9">
    <name type="scientific">Vanderwaltozyma polyspora (strain ATCC 22028 / DSM 70294 / BCRC 21397 / CBS 2163 / NBRC 10782 / NRRL Y-8283 / UCD 57-17)</name>
    <name type="common">Kluyveromyces polysporus</name>
    <dbReference type="NCBI Taxonomy" id="436907"/>
    <lineage>
        <taxon>Eukaryota</taxon>
        <taxon>Fungi</taxon>
        <taxon>Dikarya</taxon>
        <taxon>Ascomycota</taxon>
        <taxon>Saccharomycotina</taxon>
        <taxon>Saccharomycetes</taxon>
        <taxon>Saccharomycetales</taxon>
        <taxon>Saccharomycetaceae</taxon>
        <taxon>Vanderwaltozyma</taxon>
    </lineage>
</organism>
<sequence>MDKKSFKKGHFLHIERKKYRKEYKHLKNLFKQDSLKIIHNEEVKDRSIYKYWIHRKKLFSLIGTSPIYMTHELWFSVTPEVIAIFIAKFVKACLPNATKILDIFCGGGGNLIQFAKLFPKVYGVDYSLEHLYCTYKNAISYDVADRIWLKYGSWPRLAAKGRFDNLGIDCVFASPPWGGPQYLKQDVYDLENMLEPKGITDLLQSCANVSDNIILFLPRNSKLLQLSRATRKVFGLQAKCKVVYVKQNGYLKGMLCIWGDALINYNELPNEIDDEVIANESNSSDEVIDNASTSADNKEQKSSEKKFKFNYDLYG</sequence>
<keyword evidence="9" id="KW-1185">Reference proteome</keyword>
<dbReference type="AlphaFoldDB" id="A7TH56"/>
<evidence type="ECO:0000313" key="8">
    <source>
        <dbReference type="EMBL" id="EDO18337.1"/>
    </source>
</evidence>
<dbReference type="OrthoDB" id="194443at2759"/>
<dbReference type="STRING" id="436907.A7TH56"/>
<comment type="catalytic activity">
    <reaction evidence="5">
        <text>a 5'-end (N(2),N(7)-dimethyl 5'-triphosphoguanosine)-ribonucleoside in snRNA + S-adenosyl-L-methionine = a 5'-end (N(2),N(2),N(7)-trimethyl 5'-triphosphoguanosine)-ribonucleoside in snRNA + S-adenosyl-L-homocysteine + H(+)</text>
        <dbReference type="Rhea" id="RHEA:78479"/>
        <dbReference type="Rhea" id="RHEA-COMP:19087"/>
        <dbReference type="Rhea" id="RHEA-COMP:19089"/>
        <dbReference type="ChEBI" id="CHEBI:15378"/>
        <dbReference type="ChEBI" id="CHEBI:57856"/>
        <dbReference type="ChEBI" id="CHEBI:59789"/>
        <dbReference type="ChEBI" id="CHEBI:167623"/>
        <dbReference type="ChEBI" id="CHEBI:172880"/>
    </reaction>
    <physiologicalReaction direction="left-to-right" evidence="5">
        <dbReference type="Rhea" id="RHEA:78480"/>
    </physiologicalReaction>
</comment>
<reference evidence="8 9" key="1">
    <citation type="journal article" date="2007" name="Proc. Natl. Acad. Sci. U.S.A.">
        <title>Independent sorting-out of thousands of duplicated gene pairs in two yeast species descended from a whole-genome duplication.</title>
        <authorList>
            <person name="Scannell D.R."/>
            <person name="Frank A.C."/>
            <person name="Conant G.C."/>
            <person name="Byrne K.P."/>
            <person name="Woolfit M."/>
            <person name="Wolfe K.H."/>
        </authorList>
    </citation>
    <scope>NUCLEOTIDE SEQUENCE [LARGE SCALE GENOMIC DNA]</scope>
    <source>
        <strain evidence="9">ATCC 22028 / DSM 70294 / BCRC 21397 / CBS 2163 / NBRC 10782 / NRRL Y-8283 / UCD 57-17</strain>
    </source>
</reference>
<dbReference type="EMBL" id="DS480390">
    <property type="protein sequence ID" value="EDO18337.1"/>
    <property type="molecule type" value="Genomic_DNA"/>
</dbReference>
<dbReference type="InParanoid" id="A7TH56"/>